<dbReference type="GO" id="GO:0042302">
    <property type="term" value="F:structural constituent of cuticle"/>
    <property type="evidence" value="ECO:0007669"/>
    <property type="project" value="InterPro"/>
</dbReference>
<evidence type="ECO:0000256" key="1">
    <source>
        <dbReference type="ARBA" id="ARBA00022737"/>
    </source>
</evidence>
<reference evidence="5" key="2">
    <citation type="submission" date="2017-02" db="UniProtKB">
        <authorList>
            <consortium name="WormBaseParasite"/>
        </authorList>
    </citation>
    <scope>IDENTIFICATION</scope>
</reference>
<dbReference type="AlphaFoldDB" id="A0A0K0DGR1"/>
<dbReference type="WBParaSite" id="ACAC_0001030001-mRNA-1">
    <property type="protein sequence ID" value="ACAC_0001030001-mRNA-1"/>
    <property type="gene ID" value="ACAC_0001030001"/>
</dbReference>
<evidence type="ECO:0000313" key="4">
    <source>
        <dbReference type="Proteomes" id="UP000035642"/>
    </source>
</evidence>
<keyword evidence="2" id="KW-0472">Membrane</keyword>
<sequence length="114" mass="12938">MDGKEIDSYRLTYTGITVAAVATITSVIVVPLLFSCTQNIQLQLEVELKFCVVSTHDLFDEMRKVSVNLILNRYRSRFRISPVNSPHLNGRQDYSGSRGCCEMEISTTLISDMW</sequence>
<dbReference type="STRING" id="6313.A0A0K0DGR1"/>
<keyword evidence="4" id="KW-1185">Reference proteome</keyword>
<accession>A0A0K0DGR1</accession>
<evidence type="ECO:0000256" key="2">
    <source>
        <dbReference type="SAM" id="Phobius"/>
    </source>
</evidence>
<evidence type="ECO:0000313" key="5">
    <source>
        <dbReference type="WBParaSite" id="ACAC_0001030001-mRNA-1"/>
    </source>
</evidence>
<dbReference type="Proteomes" id="UP000035642">
    <property type="component" value="Unassembled WGS sequence"/>
</dbReference>
<protein>
    <submittedName>
        <fullName evidence="5">Col_cuticle_N domain-containing protein</fullName>
    </submittedName>
</protein>
<keyword evidence="1" id="KW-0677">Repeat</keyword>
<keyword evidence="2" id="KW-1133">Transmembrane helix</keyword>
<feature type="domain" description="Nematode cuticle collagen N-terminal" evidence="3">
    <location>
        <begin position="10"/>
        <end position="62"/>
    </location>
</feature>
<feature type="transmembrane region" description="Helical" evidence="2">
    <location>
        <begin position="12"/>
        <end position="34"/>
    </location>
</feature>
<organism evidence="4 5">
    <name type="scientific">Angiostrongylus cantonensis</name>
    <name type="common">Rat lungworm</name>
    <dbReference type="NCBI Taxonomy" id="6313"/>
    <lineage>
        <taxon>Eukaryota</taxon>
        <taxon>Metazoa</taxon>
        <taxon>Ecdysozoa</taxon>
        <taxon>Nematoda</taxon>
        <taxon>Chromadorea</taxon>
        <taxon>Rhabditida</taxon>
        <taxon>Rhabditina</taxon>
        <taxon>Rhabditomorpha</taxon>
        <taxon>Strongyloidea</taxon>
        <taxon>Metastrongylidae</taxon>
        <taxon>Angiostrongylus</taxon>
    </lineage>
</organism>
<dbReference type="InterPro" id="IPR002486">
    <property type="entry name" value="Col_cuticle_N"/>
</dbReference>
<dbReference type="SMART" id="SM01088">
    <property type="entry name" value="Col_cuticle_N"/>
    <property type="match status" value="1"/>
</dbReference>
<name>A0A0K0DGR1_ANGCA</name>
<proteinExistence type="predicted"/>
<dbReference type="Pfam" id="PF01484">
    <property type="entry name" value="Col_cuticle_N"/>
    <property type="match status" value="1"/>
</dbReference>
<reference evidence="4" key="1">
    <citation type="submission" date="2012-09" db="EMBL/GenBank/DDBJ databases">
        <authorList>
            <person name="Martin A.A."/>
        </authorList>
    </citation>
    <scope>NUCLEOTIDE SEQUENCE</scope>
</reference>
<keyword evidence="2" id="KW-0812">Transmembrane</keyword>
<evidence type="ECO:0000259" key="3">
    <source>
        <dbReference type="SMART" id="SM01088"/>
    </source>
</evidence>